<feature type="domain" description="HTH cro/C1-type" evidence="1">
    <location>
        <begin position="59"/>
        <end position="90"/>
    </location>
</feature>
<organism evidence="2">
    <name type="scientific">Siphoviridae sp. ctepM7</name>
    <dbReference type="NCBI Taxonomy" id="2826408"/>
    <lineage>
        <taxon>Viruses</taxon>
        <taxon>Duplodnaviria</taxon>
        <taxon>Heunggongvirae</taxon>
        <taxon>Uroviricota</taxon>
        <taxon>Caudoviricetes</taxon>
    </lineage>
</organism>
<reference evidence="2" key="1">
    <citation type="journal article" date="2021" name="Proc. Natl. Acad. Sci. U.S.A.">
        <title>A Catalog of Tens of Thousands of Viruses from Human Metagenomes Reveals Hidden Associations with Chronic Diseases.</title>
        <authorList>
            <person name="Tisza M.J."/>
            <person name="Buck C.B."/>
        </authorList>
    </citation>
    <scope>NUCLEOTIDE SEQUENCE</scope>
    <source>
        <strain evidence="2">CtepM7</strain>
    </source>
</reference>
<dbReference type="EMBL" id="BK015101">
    <property type="protein sequence ID" value="DAD91001.1"/>
    <property type="molecule type" value="Genomic_DNA"/>
</dbReference>
<accession>A0A8S5N8K0</accession>
<name>A0A8S5N8K0_9CAUD</name>
<proteinExistence type="predicted"/>
<dbReference type="PROSITE" id="PS50943">
    <property type="entry name" value="HTH_CROC1"/>
    <property type="match status" value="1"/>
</dbReference>
<dbReference type="Pfam" id="PF01381">
    <property type="entry name" value="HTH_3"/>
    <property type="match status" value="1"/>
</dbReference>
<sequence length="112" mass="12497">MTDKQFSTLFFGALADQDRDMYVSDWALSDIWGDPEGADIPDDRIQSLGALWDVAHITIREIRAATGLSQVAFAQRFCIPRRTVENWESGASACPDYLRILLAQAVGLYTRG</sequence>
<dbReference type="InterPro" id="IPR001387">
    <property type="entry name" value="Cro/C1-type_HTH"/>
</dbReference>
<dbReference type="InterPro" id="IPR010982">
    <property type="entry name" value="Lambda_DNA-bd_dom_sf"/>
</dbReference>
<dbReference type="SUPFAM" id="SSF47413">
    <property type="entry name" value="lambda repressor-like DNA-binding domains"/>
    <property type="match status" value="1"/>
</dbReference>
<dbReference type="Gene3D" id="1.10.260.40">
    <property type="entry name" value="lambda repressor-like DNA-binding domains"/>
    <property type="match status" value="1"/>
</dbReference>
<dbReference type="GO" id="GO:0003677">
    <property type="term" value="F:DNA binding"/>
    <property type="evidence" value="ECO:0007669"/>
    <property type="project" value="InterPro"/>
</dbReference>
<dbReference type="CDD" id="cd00093">
    <property type="entry name" value="HTH_XRE"/>
    <property type="match status" value="1"/>
</dbReference>
<evidence type="ECO:0000313" key="2">
    <source>
        <dbReference type="EMBL" id="DAD91001.1"/>
    </source>
</evidence>
<evidence type="ECO:0000259" key="1">
    <source>
        <dbReference type="PROSITE" id="PS50943"/>
    </source>
</evidence>
<protein>
    <submittedName>
        <fullName evidence="2">Putative transcriptional regulator</fullName>
    </submittedName>
</protein>